<sequence length="127" mass="13400">MHLDIVTPERQLLSAEVSMVQIPGMEGDMAVMGNHAPTVTTLRPGILTVTSGEGTQEYVVTGGFAEISPEGASVLAEQAVLRSEFSPEMLSGLVTEARESLEIADPSAKAAVAQRINDFETLSARVS</sequence>
<name>A0A6P1T6M2_9RHOB</name>
<evidence type="ECO:0000256" key="5">
    <source>
        <dbReference type="ARBA" id="ARBA00022781"/>
    </source>
</evidence>
<dbReference type="AlphaFoldDB" id="A0A6P1T6M2"/>
<dbReference type="GO" id="GO:0005524">
    <property type="term" value="F:ATP binding"/>
    <property type="evidence" value="ECO:0007669"/>
    <property type="project" value="UniProtKB-UniRule"/>
</dbReference>
<gene>
    <name evidence="10 13" type="primary">atpC</name>
    <name evidence="13" type="ORF">GO499_14060</name>
</gene>
<dbReference type="GO" id="GO:0012505">
    <property type="term" value="C:endomembrane system"/>
    <property type="evidence" value="ECO:0007669"/>
    <property type="project" value="UniProtKB-SubCell"/>
</dbReference>
<comment type="subunit">
    <text evidence="10 11">F-type ATPases have 2 components, CF(1) - the catalytic core - and CF(0) - the membrane proton channel. CF(1) has five subunits: alpha(3), beta(3), gamma(1), delta(1), epsilon(1). CF(0) has three main subunits: a, b and c.</text>
</comment>
<dbReference type="RefSeq" id="WP_161862761.1">
    <property type="nucleotide sequence ID" value="NZ_CP046620.1"/>
</dbReference>
<evidence type="ECO:0000256" key="9">
    <source>
        <dbReference type="ARBA" id="ARBA00023310"/>
    </source>
</evidence>
<keyword evidence="6 10" id="KW-0406">Ion transport</keyword>
<dbReference type="GO" id="GO:0045259">
    <property type="term" value="C:proton-transporting ATP synthase complex"/>
    <property type="evidence" value="ECO:0007669"/>
    <property type="project" value="UniProtKB-KW"/>
</dbReference>
<dbReference type="PANTHER" id="PTHR13822">
    <property type="entry name" value="ATP SYNTHASE DELTA/EPSILON CHAIN"/>
    <property type="match status" value="1"/>
</dbReference>
<reference evidence="13 14" key="1">
    <citation type="submission" date="2019-12" db="EMBL/GenBank/DDBJ databases">
        <title>Complete genome sequence of Algicella marina strain 9Alg 56(T) isolated from the red alga Tichocarpus crinitus.</title>
        <authorList>
            <person name="Kim S.-G."/>
            <person name="Nedashkovskaya O.I."/>
        </authorList>
    </citation>
    <scope>NUCLEOTIDE SEQUENCE [LARGE SCALE GENOMIC DNA]</scope>
    <source>
        <strain evidence="13 14">9Alg 56</strain>
    </source>
</reference>
<evidence type="ECO:0000256" key="1">
    <source>
        <dbReference type="ARBA" id="ARBA00003543"/>
    </source>
</evidence>
<dbReference type="NCBIfam" id="TIGR01216">
    <property type="entry name" value="ATP_synt_epsi"/>
    <property type="match status" value="1"/>
</dbReference>
<dbReference type="InterPro" id="IPR001469">
    <property type="entry name" value="ATP_synth_F1_dsu/esu"/>
</dbReference>
<dbReference type="EMBL" id="CP046620">
    <property type="protein sequence ID" value="QHQ36212.1"/>
    <property type="molecule type" value="Genomic_DNA"/>
</dbReference>
<accession>A0A6P1T6M2</accession>
<dbReference type="Pfam" id="PF02823">
    <property type="entry name" value="ATP-synt_DE_N"/>
    <property type="match status" value="1"/>
</dbReference>
<dbReference type="SUPFAM" id="SSF51344">
    <property type="entry name" value="Epsilon subunit of F1F0-ATP synthase N-terminal domain"/>
    <property type="match status" value="1"/>
</dbReference>
<dbReference type="Gene3D" id="2.60.15.10">
    <property type="entry name" value="F0F1 ATP synthase delta/epsilon subunit, N-terminal"/>
    <property type="match status" value="1"/>
</dbReference>
<keyword evidence="8 10" id="KW-0139">CF(1)</keyword>
<keyword evidence="14" id="KW-1185">Reference proteome</keyword>
<evidence type="ECO:0000256" key="7">
    <source>
        <dbReference type="ARBA" id="ARBA00023136"/>
    </source>
</evidence>
<comment type="subcellular location">
    <subcellularLocation>
        <location evidence="10">Cell membrane</location>
        <topology evidence="10">Peripheral membrane protein</topology>
    </subcellularLocation>
    <subcellularLocation>
        <location evidence="2">Endomembrane system</location>
        <topology evidence="2">Peripheral membrane protein</topology>
    </subcellularLocation>
</comment>
<evidence type="ECO:0000313" key="13">
    <source>
        <dbReference type="EMBL" id="QHQ36212.1"/>
    </source>
</evidence>
<keyword evidence="4 10" id="KW-0813">Transport</keyword>
<keyword evidence="10" id="KW-1003">Cell membrane</keyword>
<dbReference type="PANTHER" id="PTHR13822:SF10">
    <property type="entry name" value="ATP SYNTHASE EPSILON CHAIN, CHLOROPLASTIC"/>
    <property type="match status" value="1"/>
</dbReference>
<evidence type="ECO:0000259" key="12">
    <source>
        <dbReference type="Pfam" id="PF02823"/>
    </source>
</evidence>
<dbReference type="GO" id="GO:0046933">
    <property type="term" value="F:proton-transporting ATP synthase activity, rotational mechanism"/>
    <property type="evidence" value="ECO:0007669"/>
    <property type="project" value="UniProtKB-UniRule"/>
</dbReference>
<comment type="similarity">
    <text evidence="3 10 11">Belongs to the ATPase epsilon chain family.</text>
</comment>
<keyword evidence="9 10" id="KW-0066">ATP synthesis</keyword>
<dbReference type="InterPro" id="IPR020546">
    <property type="entry name" value="ATP_synth_F1_dsu/esu_N"/>
</dbReference>
<organism evidence="13 14">
    <name type="scientific">Algicella marina</name>
    <dbReference type="NCBI Taxonomy" id="2683284"/>
    <lineage>
        <taxon>Bacteria</taxon>
        <taxon>Pseudomonadati</taxon>
        <taxon>Pseudomonadota</taxon>
        <taxon>Alphaproteobacteria</taxon>
        <taxon>Rhodobacterales</taxon>
        <taxon>Paracoccaceae</taxon>
        <taxon>Algicella</taxon>
    </lineage>
</organism>
<dbReference type="HAMAP" id="MF_00530">
    <property type="entry name" value="ATP_synth_epsil_bac"/>
    <property type="match status" value="1"/>
</dbReference>
<dbReference type="InterPro" id="IPR036771">
    <property type="entry name" value="ATPsynth_dsu/esu_N"/>
</dbReference>
<dbReference type="Proteomes" id="UP000464495">
    <property type="component" value="Chromosome"/>
</dbReference>
<evidence type="ECO:0000256" key="10">
    <source>
        <dbReference type="HAMAP-Rule" id="MF_00530"/>
    </source>
</evidence>
<evidence type="ECO:0000256" key="8">
    <source>
        <dbReference type="ARBA" id="ARBA00023196"/>
    </source>
</evidence>
<evidence type="ECO:0000313" key="14">
    <source>
        <dbReference type="Proteomes" id="UP000464495"/>
    </source>
</evidence>
<evidence type="ECO:0000256" key="6">
    <source>
        <dbReference type="ARBA" id="ARBA00023065"/>
    </source>
</evidence>
<dbReference type="CDD" id="cd12152">
    <property type="entry name" value="F1-ATPase_delta"/>
    <property type="match status" value="1"/>
</dbReference>
<keyword evidence="5 10" id="KW-0375">Hydrogen ion transport</keyword>
<evidence type="ECO:0000256" key="4">
    <source>
        <dbReference type="ARBA" id="ARBA00022448"/>
    </source>
</evidence>
<proteinExistence type="inferred from homology"/>
<dbReference type="GO" id="GO:0005886">
    <property type="term" value="C:plasma membrane"/>
    <property type="evidence" value="ECO:0007669"/>
    <property type="project" value="UniProtKB-SubCell"/>
</dbReference>
<comment type="function">
    <text evidence="1 10">Produces ATP from ADP in the presence of a proton gradient across the membrane.</text>
</comment>
<protein>
    <recommendedName>
        <fullName evidence="10">ATP synthase epsilon chain</fullName>
    </recommendedName>
    <alternativeName>
        <fullName evidence="10">ATP synthase F1 sector epsilon subunit</fullName>
    </alternativeName>
    <alternativeName>
        <fullName evidence="10">F-ATPase epsilon subunit</fullName>
    </alternativeName>
</protein>
<feature type="domain" description="ATP synthase F1 complex delta/epsilon subunit N-terminal" evidence="12">
    <location>
        <begin position="1"/>
        <end position="79"/>
    </location>
</feature>
<evidence type="ECO:0000256" key="2">
    <source>
        <dbReference type="ARBA" id="ARBA00004184"/>
    </source>
</evidence>
<keyword evidence="7 10" id="KW-0472">Membrane</keyword>
<evidence type="ECO:0000256" key="3">
    <source>
        <dbReference type="ARBA" id="ARBA00005712"/>
    </source>
</evidence>
<dbReference type="KEGG" id="amaq:GO499_14060"/>
<evidence type="ECO:0000256" key="11">
    <source>
        <dbReference type="RuleBase" id="RU003656"/>
    </source>
</evidence>